<dbReference type="AlphaFoldDB" id="A0A382DYX0"/>
<accession>A0A382DYX0</accession>
<proteinExistence type="predicted"/>
<protein>
    <submittedName>
        <fullName evidence="1">Uncharacterized protein</fullName>
    </submittedName>
</protein>
<reference evidence="1" key="1">
    <citation type="submission" date="2018-05" db="EMBL/GenBank/DDBJ databases">
        <authorList>
            <person name="Lanie J.A."/>
            <person name="Ng W.-L."/>
            <person name="Kazmierczak K.M."/>
            <person name="Andrzejewski T.M."/>
            <person name="Davidsen T.M."/>
            <person name="Wayne K.J."/>
            <person name="Tettelin H."/>
            <person name="Glass J.I."/>
            <person name="Rusch D."/>
            <person name="Podicherti R."/>
            <person name="Tsui H.-C.T."/>
            <person name="Winkler M.E."/>
        </authorList>
    </citation>
    <scope>NUCLEOTIDE SEQUENCE</scope>
</reference>
<dbReference type="EMBL" id="UINC01041712">
    <property type="protein sequence ID" value="SVB43369.1"/>
    <property type="molecule type" value="Genomic_DNA"/>
</dbReference>
<evidence type="ECO:0000313" key="1">
    <source>
        <dbReference type="EMBL" id="SVB43369.1"/>
    </source>
</evidence>
<feature type="non-terminal residue" evidence="1">
    <location>
        <position position="85"/>
    </location>
</feature>
<gene>
    <name evidence="1" type="ORF">METZ01_LOCUS196223</name>
</gene>
<sequence>MCLAKWKQVSLHLSTGWNNSCYHPPIHRISVDDIAKNPAALHNTTHKKQQRKLMLEGERPSECSYCWAIEDAGNLSDRHYRSGEP</sequence>
<name>A0A382DYX0_9ZZZZ</name>
<organism evidence="1">
    <name type="scientific">marine metagenome</name>
    <dbReference type="NCBI Taxonomy" id="408172"/>
    <lineage>
        <taxon>unclassified sequences</taxon>
        <taxon>metagenomes</taxon>
        <taxon>ecological metagenomes</taxon>
    </lineage>
</organism>